<feature type="region of interest" description="Disordered" evidence="2">
    <location>
        <begin position="315"/>
        <end position="412"/>
    </location>
</feature>
<organism evidence="3 4">
    <name type="scientific">Paraconiothyrium brasiliense</name>
    <dbReference type="NCBI Taxonomy" id="300254"/>
    <lineage>
        <taxon>Eukaryota</taxon>
        <taxon>Fungi</taxon>
        <taxon>Dikarya</taxon>
        <taxon>Ascomycota</taxon>
        <taxon>Pezizomycotina</taxon>
        <taxon>Dothideomycetes</taxon>
        <taxon>Pleosporomycetidae</taxon>
        <taxon>Pleosporales</taxon>
        <taxon>Massarineae</taxon>
        <taxon>Didymosphaeriaceae</taxon>
        <taxon>Paraconiothyrium</taxon>
    </lineage>
</organism>
<sequence length="566" mass="62227">MWNHFRNGSSRSSSNASGPVVVARSDMSGVSVRSSNSSLKGHELKDMQELLDFHKSLVQSLGEDLHKRASELVKVKKLTANQEVQIDTQQAEVERLIDQNTDLKRRVAELKKQVHEGNSRIDELVKAINSSRNRDSQTDGVHSGSIPLDGIVKDALIEQLESDVERLTQDGLDHDRDVQALASTHQQMVNELNKQVSTLRGDLEHERYIIAKNMVDFIETTKLKEAAEEKLQQRIVRDALGSQGEYNSADAQSEQLKQAISYAEELRHSQRLFQDGKEVELFHLSNLCGLAQAQEKTIARLRAANVELLAANRQWKQEDKQIGSKVSTLASPSPEMSGGGHPKIPHRNVTGALPLRSDSTAEPTTPSKRSKLRKRDSIVNSLHDLGARTAPVPSTSPPDTPASPSTPSTPSKRHLLTHKLRHSFSLSKPAPRSEQSKIEQLHLQLAAAQQAATQHEHEKQALQSEVASLRLKVSENVEASQGLMVVTEEAALGTSSASDYGGYRGLGAAGIDEAANRLFQTYRAIRESGGTTDGERRPSAEEETEAYSYLFGEIPTLLEGMGPTNT</sequence>
<dbReference type="EMBL" id="JAKJXO020000004">
    <property type="protein sequence ID" value="KAL1606812.1"/>
    <property type="molecule type" value="Genomic_DNA"/>
</dbReference>
<feature type="region of interest" description="Disordered" evidence="2">
    <location>
        <begin position="526"/>
        <end position="545"/>
    </location>
</feature>
<comment type="caution">
    <text evidence="3">The sequence shown here is derived from an EMBL/GenBank/DDBJ whole genome shotgun (WGS) entry which is preliminary data.</text>
</comment>
<gene>
    <name evidence="3" type="ORF">SLS60_004219</name>
</gene>
<accession>A0ABR3RQV4</accession>
<proteinExistence type="predicted"/>
<keyword evidence="1" id="KW-0175">Coiled coil</keyword>
<feature type="coiled-coil region" evidence="1">
    <location>
        <begin position="79"/>
        <end position="127"/>
    </location>
</feature>
<evidence type="ECO:0000256" key="2">
    <source>
        <dbReference type="SAM" id="MobiDB-lite"/>
    </source>
</evidence>
<feature type="coiled-coil region" evidence="1">
    <location>
        <begin position="438"/>
        <end position="472"/>
    </location>
</feature>
<evidence type="ECO:0000313" key="3">
    <source>
        <dbReference type="EMBL" id="KAL1606812.1"/>
    </source>
</evidence>
<evidence type="ECO:0000256" key="1">
    <source>
        <dbReference type="SAM" id="Coils"/>
    </source>
</evidence>
<feature type="region of interest" description="Disordered" evidence="2">
    <location>
        <begin position="1"/>
        <end position="20"/>
    </location>
</feature>
<protein>
    <submittedName>
        <fullName evidence="3">Uncharacterized protein</fullName>
    </submittedName>
</protein>
<dbReference type="Proteomes" id="UP001521785">
    <property type="component" value="Unassembled WGS sequence"/>
</dbReference>
<name>A0ABR3RQV4_9PLEO</name>
<evidence type="ECO:0000313" key="4">
    <source>
        <dbReference type="Proteomes" id="UP001521785"/>
    </source>
</evidence>
<keyword evidence="4" id="KW-1185">Reference proteome</keyword>
<feature type="compositionally biased region" description="Polar residues" evidence="2">
    <location>
        <begin position="357"/>
        <end position="367"/>
    </location>
</feature>
<reference evidence="3 4" key="1">
    <citation type="submission" date="2024-02" db="EMBL/GenBank/DDBJ databases">
        <title>De novo assembly and annotation of 12 fungi associated with fruit tree decline syndrome in Ontario, Canada.</title>
        <authorList>
            <person name="Sulman M."/>
            <person name="Ellouze W."/>
            <person name="Ilyukhin E."/>
        </authorList>
    </citation>
    <scope>NUCLEOTIDE SEQUENCE [LARGE SCALE GENOMIC DNA]</scope>
    <source>
        <strain evidence="3 4">M42-189</strain>
    </source>
</reference>